<feature type="compositionally biased region" description="Polar residues" evidence="1">
    <location>
        <begin position="267"/>
        <end position="308"/>
    </location>
</feature>
<keyword evidence="3" id="KW-1185">Reference proteome</keyword>
<gene>
    <name evidence="2" type="ORF">LANO_0F11848G</name>
</gene>
<feature type="compositionally biased region" description="Low complexity" evidence="1">
    <location>
        <begin position="200"/>
        <end position="218"/>
    </location>
</feature>
<accession>A0A1G4KB27</accession>
<dbReference type="OrthoDB" id="4068074at2759"/>
<organism evidence="2 3">
    <name type="scientific">Lachancea nothofagi CBS 11611</name>
    <dbReference type="NCBI Taxonomy" id="1266666"/>
    <lineage>
        <taxon>Eukaryota</taxon>
        <taxon>Fungi</taxon>
        <taxon>Dikarya</taxon>
        <taxon>Ascomycota</taxon>
        <taxon>Saccharomycotina</taxon>
        <taxon>Saccharomycetes</taxon>
        <taxon>Saccharomycetales</taxon>
        <taxon>Saccharomycetaceae</taxon>
        <taxon>Lachancea</taxon>
    </lineage>
</organism>
<evidence type="ECO:0000256" key="1">
    <source>
        <dbReference type="SAM" id="MobiDB-lite"/>
    </source>
</evidence>
<dbReference type="Proteomes" id="UP000189911">
    <property type="component" value="Chromosome F"/>
</dbReference>
<sequence>MTSSFLSIYSDSWTLSERPGSNLIKFEPSASDSGSSVLVDRLTGQSESGAPTTGSIGHVSPQSLKLLTSEVELEPMGDLASMSMAQRSLETLRRVEESMRLENVPVTPHLIMHRYAWDVEQYAKSQSQFPLDNVPIKCNILKTLFELLREYQDAEKQLPLENVAKVLHYLSKLIQASQLEVPSLDASQPLPKGRTVSLRSHTVSSASPSHSHTTSSQSVNQRHASVGHDASSPQYPSTRVSMHSGSGKSRIFSKFFAPAKSRESLHTRNTVHTRSTITVQPVGSSSNAANSTLPINSPSTGSTHDASTTALESVVSSHKIQDIEAMKTYKDSILALGKILKGLPQTDQNNIVFHFVDRSINPFILKDIHSLLKHYIQEEVIFRL</sequence>
<evidence type="ECO:0000313" key="3">
    <source>
        <dbReference type="Proteomes" id="UP000189911"/>
    </source>
</evidence>
<evidence type="ECO:0000313" key="2">
    <source>
        <dbReference type="EMBL" id="SCV01451.1"/>
    </source>
</evidence>
<feature type="region of interest" description="Disordered" evidence="1">
    <location>
        <begin position="263"/>
        <end position="308"/>
    </location>
</feature>
<dbReference type="AlphaFoldDB" id="A0A1G4KB27"/>
<feature type="compositionally biased region" description="Polar residues" evidence="1">
    <location>
        <begin position="231"/>
        <end position="246"/>
    </location>
</feature>
<protein>
    <submittedName>
        <fullName evidence="2">LANO_0F11848g1_1</fullName>
    </submittedName>
</protein>
<proteinExistence type="predicted"/>
<reference evidence="3" key="1">
    <citation type="submission" date="2016-03" db="EMBL/GenBank/DDBJ databases">
        <authorList>
            <person name="Devillers Hugo."/>
        </authorList>
    </citation>
    <scope>NUCLEOTIDE SEQUENCE [LARGE SCALE GENOMIC DNA]</scope>
</reference>
<dbReference type="EMBL" id="LT598452">
    <property type="protein sequence ID" value="SCV01451.1"/>
    <property type="molecule type" value="Genomic_DNA"/>
</dbReference>
<feature type="region of interest" description="Disordered" evidence="1">
    <location>
        <begin position="185"/>
        <end position="246"/>
    </location>
</feature>
<name>A0A1G4KB27_9SACH</name>